<dbReference type="AlphaFoldDB" id="A0A2I1C5X2"/>
<evidence type="ECO:0000313" key="2">
    <source>
        <dbReference type="Proteomes" id="UP000234474"/>
    </source>
</evidence>
<dbReference type="VEuPathDB" id="FungiDB:P174DRAFT_218240"/>
<reference evidence="2" key="1">
    <citation type="journal article" date="2018" name="Proc. Natl. Acad. Sci. U.S.A.">
        <title>Linking secondary metabolites to gene clusters through genome sequencing of six diverse Aspergillus species.</title>
        <authorList>
            <person name="Kaerboelling I."/>
            <person name="Vesth T.C."/>
            <person name="Frisvad J.C."/>
            <person name="Nybo J.L."/>
            <person name="Theobald S."/>
            <person name="Kuo A."/>
            <person name="Bowyer P."/>
            <person name="Matsuda Y."/>
            <person name="Mondo S."/>
            <person name="Lyhne E.K."/>
            <person name="Kogle M.E."/>
            <person name="Clum A."/>
            <person name="Lipzen A."/>
            <person name="Salamov A."/>
            <person name="Ngan C.Y."/>
            <person name="Daum C."/>
            <person name="Chiniquy J."/>
            <person name="Barry K."/>
            <person name="LaButti K."/>
            <person name="Haridas S."/>
            <person name="Simmons B.A."/>
            <person name="Magnuson J.K."/>
            <person name="Mortensen U.H."/>
            <person name="Larsen T.O."/>
            <person name="Grigoriev I.V."/>
            <person name="Baker S.E."/>
            <person name="Andersen M.R."/>
        </authorList>
    </citation>
    <scope>NUCLEOTIDE SEQUENCE [LARGE SCALE GENOMIC DNA]</scope>
    <source>
        <strain evidence="2">IBT 16806</strain>
    </source>
</reference>
<dbReference type="OrthoDB" id="10537079at2759"/>
<dbReference type="EMBL" id="MSZS01000005">
    <property type="protein sequence ID" value="PKX93014.1"/>
    <property type="molecule type" value="Genomic_DNA"/>
</dbReference>
<comment type="caution">
    <text evidence="1">The sequence shown here is derived from an EMBL/GenBank/DDBJ whole genome shotgun (WGS) entry which is preliminary data.</text>
</comment>
<dbReference type="GeneID" id="36528697"/>
<gene>
    <name evidence="1" type="ORF">P174DRAFT_218240</name>
</gene>
<proteinExistence type="predicted"/>
<evidence type="ECO:0000313" key="1">
    <source>
        <dbReference type="EMBL" id="PKX93014.1"/>
    </source>
</evidence>
<accession>A0A2I1C5X2</accession>
<name>A0A2I1C5X2_ASPN1</name>
<organism evidence="1 2">
    <name type="scientific">Aspergillus novofumigatus (strain IBT 16806)</name>
    <dbReference type="NCBI Taxonomy" id="1392255"/>
    <lineage>
        <taxon>Eukaryota</taxon>
        <taxon>Fungi</taxon>
        <taxon>Dikarya</taxon>
        <taxon>Ascomycota</taxon>
        <taxon>Pezizomycotina</taxon>
        <taxon>Eurotiomycetes</taxon>
        <taxon>Eurotiomycetidae</taxon>
        <taxon>Eurotiales</taxon>
        <taxon>Aspergillaceae</taxon>
        <taxon>Aspergillus</taxon>
        <taxon>Aspergillus subgen. Fumigati</taxon>
    </lineage>
</organism>
<protein>
    <submittedName>
        <fullName evidence="1">Uncharacterized protein</fullName>
    </submittedName>
</protein>
<sequence>MQQWGDISGPFITILKCFDPCKYQQCMEPETPTTPEKVSWWAAGITEEIIHPSDTRAPESPDSLLHLRQIGTLREIPAPMAACMHGCHESLALHNLAIRKCSLTPASLACECMYRAATVPCRCSFFLRPCCWNRPETSDASASFTFLHSGYRALTGGYLRYTEYHGSAAVKPRHSDPSIFTKHNTPDHRDRLRLLVIRLTSTPSSRFSLMKRRRWACRTKHTAKRLPVWKVTIPQVLPDTRADGNIRAFGTFALGSVPETVTSQFLLLCWASKAAQTETREGTPYISGLTLQVICRALKRND</sequence>
<dbReference type="Proteomes" id="UP000234474">
    <property type="component" value="Unassembled WGS sequence"/>
</dbReference>
<dbReference type="RefSeq" id="XP_024681609.1">
    <property type="nucleotide sequence ID" value="XM_024821371.1"/>
</dbReference>
<keyword evidence="2" id="KW-1185">Reference proteome</keyword>